<gene>
    <name evidence="1" type="ORF">APZ16_06110</name>
</gene>
<sequence length="221" mass="25068">MVNFTDQPIQTLLELVQQHKLDPWDIDIEKLTYLYIQRVREIVEVDLRASGRVLLTSSVLLRIKSDHALNGHARKNDGEEIEELLDLDLPDLGQINIVQSTPRKITLVDLLGALKEALSEVPEKKSVVSKKIEKITHTVDEYEINILKHMAILHKRILELVESGKSLTFSALLEEKTRIAIARMLLLLLYLCADGKITLEQPEMFGEIYISVPKQGAKDGN</sequence>
<dbReference type="PANTHER" id="PTHR33969">
    <property type="entry name" value="SEGREGATION AND CONDENSATION PROTEIN A"/>
    <property type="match status" value="1"/>
</dbReference>
<comment type="caution">
    <text evidence="1">The sequence shown here is derived from an EMBL/GenBank/DDBJ whole genome shotgun (WGS) entry which is preliminary data.</text>
</comment>
<evidence type="ECO:0008006" key="3">
    <source>
        <dbReference type="Google" id="ProtNLM"/>
    </source>
</evidence>
<dbReference type="STRING" id="1776334.APZ16_06110"/>
<evidence type="ECO:0000313" key="2">
    <source>
        <dbReference type="Proteomes" id="UP000074294"/>
    </source>
</evidence>
<dbReference type="Gene3D" id="1.10.10.580">
    <property type="entry name" value="Structural maintenance of chromosome 1. Chain E"/>
    <property type="match status" value="1"/>
</dbReference>
<dbReference type="InterPro" id="IPR036390">
    <property type="entry name" value="WH_DNA-bd_sf"/>
</dbReference>
<dbReference type="AlphaFoldDB" id="A0A147JV41"/>
<reference evidence="1 2" key="1">
    <citation type="journal article" date="2016" name="Nat. Microbiol.">
        <title>Genomic inference of the metabolism of cosmopolitan subsurface Archaea, Hadesarchaea.</title>
        <authorList>
            <person name="Baker B.J."/>
            <person name="Saw J.H."/>
            <person name="Lind A.E."/>
            <person name="Lazar C.S."/>
            <person name="Hinrichs K.-U."/>
            <person name="Teske A.P."/>
            <person name="Ettema T.J."/>
        </authorList>
    </citation>
    <scope>NUCLEOTIDE SEQUENCE [LARGE SCALE GENOMIC DNA]</scope>
</reference>
<name>A0A147JV41_HADYE</name>
<dbReference type="InterPro" id="IPR023093">
    <property type="entry name" value="ScpA-like_C"/>
</dbReference>
<proteinExistence type="predicted"/>
<dbReference type="SUPFAM" id="SSF46785">
    <property type="entry name" value="Winged helix' DNA-binding domain"/>
    <property type="match status" value="1"/>
</dbReference>
<dbReference type="Proteomes" id="UP000074294">
    <property type="component" value="Unassembled WGS sequence"/>
</dbReference>
<organism evidence="1 2">
    <name type="scientific">Hadarchaeum yellowstonense</name>
    <dbReference type="NCBI Taxonomy" id="1776334"/>
    <lineage>
        <taxon>Archaea</taxon>
        <taxon>Methanobacteriati</taxon>
        <taxon>Candidatus Hadarchaeota</taxon>
        <taxon>Candidatus Hadarchaeia</taxon>
        <taxon>Candidatus Hadarchaeales</taxon>
        <taxon>Candidatus Hadarchaeaceae</taxon>
        <taxon>Candidatus Hadarchaeum</taxon>
    </lineage>
</organism>
<dbReference type="Gene3D" id="6.10.250.2410">
    <property type="match status" value="1"/>
</dbReference>
<dbReference type="InterPro" id="IPR003768">
    <property type="entry name" value="ScpA"/>
</dbReference>
<dbReference type="PANTHER" id="PTHR33969:SF2">
    <property type="entry name" value="SEGREGATION AND CONDENSATION PROTEIN A"/>
    <property type="match status" value="1"/>
</dbReference>
<dbReference type="Pfam" id="PF02616">
    <property type="entry name" value="SMC_ScpA"/>
    <property type="match status" value="1"/>
</dbReference>
<protein>
    <recommendedName>
        <fullName evidence="3">Rad21/Rec8-like protein C-terminal eukaryotic domain-containing protein</fullName>
    </recommendedName>
</protein>
<evidence type="ECO:0000313" key="1">
    <source>
        <dbReference type="EMBL" id="KUO40300.1"/>
    </source>
</evidence>
<accession>A0A147JV41</accession>
<dbReference type="EMBL" id="LQMQ01000044">
    <property type="protein sequence ID" value="KUO40300.1"/>
    <property type="molecule type" value="Genomic_DNA"/>
</dbReference>